<dbReference type="PANTHER" id="PTHR23074:SF83">
    <property type="entry name" value="VACUOLAR PROTEIN SORTING-ASSOCIATED PROTEIN 4A"/>
    <property type="match status" value="1"/>
</dbReference>
<feature type="non-terminal residue" evidence="2">
    <location>
        <position position="1"/>
    </location>
</feature>
<dbReference type="AlphaFoldDB" id="A0A8J2KSG5"/>
<reference evidence="2" key="1">
    <citation type="submission" date="2021-06" db="EMBL/GenBank/DDBJ databases">
        <authorList>
            <person name="Hodson N. C."/>
            <person name="Mongue J. A."/>
            <person name="Jaron S. K."/>
        </authorList>
    </citation>
    <scope>NUCLEOTIDE SEQUENCE</scope>
</reference>
<comment type="caution">
    <text evidence="2">The sequence shown here is derived from an EMBL/GenBank/DDBJ whole genome shotgun (WGS) entry which is preliminary data.</text>
</comment>
<dbReference type="EMBL" id="CAJVCH010466943">
    <property type="protein sequence ID" value="CAG7820025.1"/>
    <property type="molecule type" value="Genomic_DNA"/>
</dbReference>
<keyword evidence="3" id="KW-1185">Reference proteome</keyword>
<dbReference type="Proteomes" id="UP000708208">
    <property type="component" value="Unassembled WGS sequence"/>
</dbReference>
<protein>
    <recommendedName>
        <fullName evidence="1">ATPase AAA-type core domain-containing protein</fullName>
    </recommendedName>
</protein>
<proteinExistence type="predicted"/>
<gene>
    <name evidence="2" type="ORF">AFUS01_LOCUS30435</name>
</gene>
<evidence type="ECO:0000313" key="3">
    <source>
        <dbReference type="Proteomes" id="UP000708208"/>
    </source>
</evidence>
<dbReference type="Pfam" id="PF00004">
    <property type="entry name" value="AAA"/>
    <property type="match status" value="1"/>
</dbReference>
<dbReference type="GO" id="GO:0005524">
    <property type="term" value="F:ATP binding"/>
    <property type="evidence" value="ECO:0007669"/>
    <property type="project" value="InterPro"/>
</dbReference>
<feature type="domain" description="ATPase AAA-type core" evidence="1">
    <location>
        <begin position="147"/>
        <end position="233"/>
    </location>
</feature>
<dbReference type="GO" id="GO:0016887">
    <property type="term" value="F:ATP hydrolysis activity"/>
    <property type="evidence" value="ECO:0007669"/>
    <property type="project" value="InterPro"/>
</dbReference>
<evidence type="ECO:0000313" key="2">
    <source>
        <dbReference type="EMBL" id="CAG7820025.1"/>
    </source>
</evidence>
<organism evidence="2 3">
    <name type="scientific">Allacma fusca</name>
    <dbReference type="NCBI Taxonomy" id="39272"/>
    <lineage>
        <taxon>Eukaryota</taxon>
        <taxon>Metazoa</taxon>
        <taxon>Ecdysozoa</taxon>
        <taxon>Arthropoda</taxon>
        <taxon>Hexapoda</taxon>
        <taxon>Collembola</taxon>
        <taxon>Symphypleona</taxon>
        <taxon>Sminthuridae</taxon>
        <taxon>Allacma</taxon>
    </lineage>
</organism>
<dbReference type="PANTHER" id="PTHR23074">
    <property type="entry name" value="AAA DOMAIN-CONTAINING"/>
    <property type="match status" value="1"/>
</dbReference>
<dbReference type="InterPro" id="IPR050304">
    <property type="entry name" value="MT-severing_AAA_ATPase"/>
</dbReference>
<dbReference type="InterPro" id="IPR003959">
    <property type="entry name" value="ATPase_AAA_core"/>
</dbReference>
<accession>A0A8J2KSG5</accession>
<sequence length="235" mass="26501">MQVVVCVTPDVTMEEATGNEYLQACLHLQDKLKTAFGVLPESVLKILHAAYSTGHDLFMQDRFTKAVRFYEDAYAVVETWSIAHAKREVESCNDEVCEFKPFEGGMSVYFDDIVGLQQCKQVIKEVLVYPAQHPHLCPQRSSGVLGIMLFGYPGCGKSLLAQATAAEIKAPFYNVQLSQLQSKYRGESENRVRLLFKTMRQHDVAVLFLDEFDAITGTRDGKDQMMAFKNELLVE</sequence>
<evidence type="ECO:0000259" key="1">
    <source>
        <dbReference type="Pfam" id="PF00004"/>
    </source>
</evidence>
<name>A0A8J2KSG5_9HEXA</name>
<dbReference type="OrthoDB" id="191529at2759"/>